<evidence type="ECO:0000259" key="3">
    <source>
        <dbReference type="Pfam" id="PF07859"/>
    </source>
</evidence>
<evidence type="ECO:0000313" key="5">
    <source>
        <dbReference type="Proteomes" id="UP000289340"/>
    </source>
</evidence>
<evidence type="ECO:0000313" key="4">
    <source>
        <dbReference type="EMBL" id="RZB92245.1"/>
    </source>
</evidence>
<name>A0A445J1M9_GLYSO</name>
<gene>
    <name evidence="4" type="ORF">D0Y65_024312</name>
</gene>
<comment type="similarity">
    <text evidence="1">Belongs to the 'GDXG' lipolytic enzyme family.</text>
</comment>
<evidence type="ECO:0000256" key="2">
    <source>
        <dbReference type="ARBA" id="ARBA00022801"/>
    </source>
</evidence>
<comment type="caution">
    <text evidence="4">The sequence shown here is derived from an EMBL/GenBank/DDBJ whole genome shotgun (WGS) entry which is preliminary data.</text>
</comment>
<dbReference type="InterPro" id="IPR002168">
    <property type="entry name" value="Lipase_GDXG_HIS_AS"/>
</dbReference>
<dbReference type="Gramene" id="XM_028323854.1">
    <property type="protein sequence ID" value="XP_028179655.1"/>
    <property type="gene ID" value="LOC114366842"/>
</dbReference>
<dbReference type="PROSITE" id="PS01173">
    <property type="entry name" value="LIPASE_GDXG_HIS"/>
    <property type="match status" value="1"/>
</dbReference>
<dbReference type="FunFam" id="3.40.50.1820:FF:000315">
    <property type="entry name" value="Probable carboxylesterase 18"/>
    <property type="match status" value="1"/>
</dbReference>
<reference evidence="4 5" key="1">
    <citation type="submission" date="2018-09" db="EMBL/GenBank/DDBJ databases">
        <title>A high-quality reference genome of wild soybean provides a powerful tool to mine soybean genomes.</title>
        <authorList>
            <person name="Xie M."/>
            <person name="Chung C.Y.L."/>
            <person name="Li M.-W."/>
            <person name="Wong F.-L."/>
            <person name="Chan T.-F."/>
            <person name="Lam H.-M."/>
        </authorList>
    </citation>
    <scope>NUCLEOTIDE SEQUENCE [LARGE SCALE GENOMIC DNA]</scope>
    <source>
        <strain evidence="5">cv. W05</strain>
        <tissue evidence="4">Hypocotyl of etiolated seedlings</tissue>
    </source>
</reference>
<dbReference type="PANTHER" id="PTHR23024">
    <property type="entry name" value="ARYLACETAMIDE DEACETYLASE"/>
    <property type="match status" value="1"/>
</dbReference>
<dbReference type="InterPro" id="IPR050466">
    <property type="entry name" value="Carboxylest/Gibb_receptor"/>
</dbReference>
<dbReference type="GO" id="GO:0009860">
    <property type="term" value="P:pollen tube growth"/>
    <property type="evidence" value="ECO:0007669"/>
    <property type="project" value="TreeGrafter"/>
</dbReference>
<evidence type="ECO:0000256" key="1">
    <source>
        <dbReference type="ARBA" id="ARBA00010515"/>
    </source>
</evidence>
<keyword evidence="5" id="KW-1185">Reference proteome</keyword>
<sequence>MHWKALKIFPLPSHVTNSPLRFTLRVNRVNSPPPMPPSTKPNLPWKLRILTSLLNLLINASRRSNGTVNRRLFNFFDRKLPSSPNPVDGVKTSDVTVDATRNLWFRLFAPSSSVATTLPVVIFFHGGGFAFLSPASAAYDAVCRFFCRSFNAVIISVNYRLAPEHRYPSQNDDGFDVIKYLDENGAVLGDINNCFLVGDSSGGNIAHHVAVRVCKEKFRFVRVIGLVSIEPFFGGEERTESEIRMTQDPLVSLEKTDWYWKSFLPSGLGRDHEAVNVSGPNAVNISGLGYPNTLVVIAGFDPLQDWQRRYYEWLRKSGIEAQIIEYPNMIHGFHLFPDLPDTSVFASDVKDFITKQIADVN</sequence>
<dbReference type="Pfam" id="PF07859">
    <property type="entry name" value="Abhydrolase_3"/>
    <property type="match status" value="1"/>
</dbReference>
<dbReference type="SUPFAM" id="SSF53474">
    <property type="entry name" value="alpha/beta-Hydrolases"/>
    <property type="match status" value="1"/>
</dbReference>
<dbReference type="GO" id="GO:0052689">
    <property type="term" value="F:carboxylic ester hydrolase activity"/>
    <property type="evidence" value="ECO:0007669"/>
    <property type="project" value="TreeGrafter"/>
</dbReference>
<dbReference type="Gene3D" id="3.40.50.1820">
    <property type="entry name" value="alpha/beta hydrolase"/>
    <property type="match status" value="1"/>
</dbReference>
<keyword evidence="2" id="KW-0378">Hydrolase</keyword>
<dbReference type="PANTHER" id="PTHR23024:SF653">
    <property type="entry name" value="CARBOXYLESTERASE"/>
    <property type="match status" value="1"/>
</dbReference>
<proteinExistence type="inferred from homology"/>
<dbReference type="AlphaFoldDB" id="A0A445J1M9"/>
<dbReference type="InterPro" id="IPR013094">
    <property type="entry name" value="AB_hydrolase_3"/>
</dbReference>
<dbReference type="Proteomes" id="UP000289340">
    <property type="component" value="Chromosome 9"/>
</dbReference>
<accession>A0A445J1M9</accession>
<organism evidence="4 5">
    <name type="scientific">Glycine soja</name>
    <name type="common">Wild soybean</name>
    <dbReference type="NCBI Taxonomy" id="3848"/>
    <lineage>
        <taxon>Eukaryota</taxon>
        <taxon>Viridiplantae</taxon>
        <taxon>Streptophyta</taxon>
        <taxon>Embryophyta</taxon>
        <taxon>Tracheophyta</taxon>
        <taxon>Spermatophyta</taxon>
        <taxon>Magnoliopsida</taxon>
        <taxon>eudicotyledons</taxon>
        <taxon>Gunneridae</taxon>
        <taxon>Pentapetalae</taxon>
        <taxon>rosids</taxon>
        <taxon>fabids</taxon>
        <taxon>Fabales</taxon>
        <taxon>Fabaceae</taxon>
        <taxon>Papilionoideae</taxon>
        <taxon>50 kb inversion clade</taxon>
        <taxon>NPAAA clade</taxon>
        <taxon>indigoferoid/millettioid clade</taxon>
        <taxon>Phaseoleae</taxon>
        <taxon>Glycine</taxon>
        <taxon>Glycine subgen. Soja</taxon>
    </lineage>
</organism>
<dbReference type="InterPro" id="IPR029058">
    <property type="entry name" value="AB_hydrolase_fold"/>
</dbReference>
<dbReference type="EMBL" id="QZWG01000009">
    <property type="protein sequence ID" value="RZB92245.1"/>
    <property type="molecule type" value="Genomic_DNA"/>
</dbReference>
<feature type="domain" description="Alpha/beta hydrolase fold-3" evidence="3">
    <location>
        <begin position="121"/>
        <end position="334"/>
    </location>
</feature>
<protein>
    <submittedName>
        <fullName evidence="4">Putative carboxylesterase 18</fullName>
    </submittedName>
</protein>